<dbReference type="EnsemblBacteria" id="AAM72024">
    <property type="protein sequence ID" value="AAM72024"/>
    <property type="gene ID" value="CT0787"/>
</dbReference>
<evidence type="ECO:0000256" key="1">
    <source>
        <dbReference type="SAM" id="MobiDB-lite"/>
    </source>
</evidence>
<feature type="region of interest" description="Disordered" evidence="1">
    <location>
        <begin position="1"/>
        <end position="62"/>
    </location>
</feature>
<accession>Q8KEA2</accession>
<keyword evidence="3" id="KW-1185">Reference proteome</keyword>
<name>Q8KEA2_CHLTE</name>
<sequence>MTRQRRASAPIQYRPHNRNKMDGFWSQRHEIRHAKKPNRPKESTSVRAICNSGGCERATSTR</sequence>
<evidence type="ECO:0000313" key="3">
    <source>
        <dbReference type="Proteomes" id="UP000001007"/>
    </source>
</evidence>
<dbReference type="HOGENOM" id="CLU_2895842_0_0_10"/>
<evidence type="ECO:0000313" key="2">
    <source>
        <dbReference type="EMBL" id="AAM72024.1"/>
    </source>
</evidence>
<gene>
    <name evidence="2" type="ordered locus">CT0787</name>
</gene>
<dbReference type="KEGG" id="cte:CT0787"/>
<reference evidence="2 3" key="1">
    <citation type="journal article" date="2002" name="Proc. Natl. Acad. Sci. U.S.A.">
        <title>The complete genome sequence of Chlorobium tepidum TLS, a photosynthetic, anaerobic, green-sulfur bacterium.</title>
        <authorList>
            <person name="Eisen J.A."/>
            <person name="Nelson K.E."/>
            <person name="Paulsen I.T."/>
            <person name="Heidelberg J.F."/>
            <person name="Wu M."/>
            <person name="Dodson R.J."/>
            <person name="Deboy R."/>
            <person name="Gwinn M.L."/>
            <person name="Nelson W.C."/>
            <person name="Haft D.H."/>
            <person name="Hickey E.K."/>
            <person name="Peterson J.D."/>
            <person name="Durkin A.S."/>
            <person name="Kolonay J.L."/>
            <person name="Yang F."/>
            <person name="Holt I."/>
            <person name="Umayam L.A."/>
            <person name="Mason T."/>
            <person name="Brenner M."/>
            <person name="Shea T.P."/>
            <person name="Parksey D."/>
            <person name="Nierman W.C."/>
            <person name="Feldblyum T.V."/>
            <person name="Hansen C.L."/>
            <person name="Craven M.B."/>
            <person name="Radune D."/>
            <person name="Vamathevan J."/>
            <person name="Khouri H."/>
            <person name="White O."/>
            <person name="Gruber T.M."/>
            <person name="Ketchum K.A."/>
            <person name="Venter J.C."/>
            <person name="Tettelin H."/>
            <person name="Bryant D.A."/>
            <person name="Fraser C.M."/>
        </authorList>
    </citation>
    <scope>NUCLEOTIDE SEQUENCE [LARGE SCALE GENOMIC DNA]</scope>
    <source>
        <strain evidence="3">ATCC 49652 / DSM 12025 / NBRC 103806 / TLS</strain>
    </source>
</reference>
<dbReference type="Proteomes" id="UP000001007">
    <property type="component" value="Chromosome"/>
</dbReference>
<organism evidence="2 3">
    <name type="scientific">Chlorobaculum tepidum (strain ATCC 49652 / DSM 12025 / NBRC 103806 / TLS)</name>
    <name type="common">Chlorobium tepidum</name>
    <dbReference type="NCBI Taxonomy" id="194439"/>
    <lineage>
        <taxon>Bacteria</taxon>
        <taxon>Pseudomonadati</taxon>
        <taxon>Chlorobiota</taxon>
        <taxon>Chlorobiia</taxon>
        <taxon>Chlorobiales</taxon>
        <taxon>Chlorobiaceae</taxon>
        <taxon>Chlorobaculum</taxon>
    </lineage>
</organism>
<dbReference type="EMBL" id="AE006470">
    <property type="protein sequence ID" value="AAM72024.1"/>
    <property type="molecule type" value="Genomic_DNA"/>
</dbReference>
<protein>
    <submittedName>
        <fullName evidence="2">Uncharacterized protein</fullName>
    </submittedName>
</protein>
<dbReference type="AlphaFoldDB" id="Q8KEA2"/>
<proteinExistence type="predicted"/>